<dbReference type="InterPro" id="IPR024135">
    <property type="entry name" value="LAMTOR5"/>
</dbReference>
<evidence type="ECO:0000256" key="5">
    <source>
        <dbReference type="ARBA" id="ARBA00023228"/>
    </source>
</evidence>
<evidence type="ECO:0000256" key="2">
    <source>
        <dbReference type="ARBA" id="ARBA00004496"/>
    </source>
</evidence>
<proteinExistence type="inferred from homology"/>
<dbReference type="GO" id="GO:0005085">
    <property type="term" value="F:guanyl-nucleotide exchange factor activity"/>
    <property type="evidence" value="ECO:0007669"/>
    <property type="project" value="TreeGrafter"/>
</dbReference>
<dbReference type="PANTHER" id="PTHR13342:SF2">
    <property type="entry name" value="RAGULATOR COMPLEX PROTEIN LAMTOR5"/>
    <property type="match status" value="1"/>
</dbReference>
<gene>
    <name evidence="8" type="ORF">OSIN01602_LOCUS22946</name>
</gene>
<evidence type="ECO:0000256" key="1">
    <source>
        <dbReference type="ARBA" id="ARBA00004371"/>
    </source>
</evidence>
<dbReference type="GO" id="GO:1904263">
    <property type="term" value="P:positive regulation of TORC1 signaling"/>
    <property type="evidence" value="ECO:0007669"/>
    <property type="project" value="TreeGrafter"/>
</dbReference>
<reference evidence="8" key="1">
    <citation type="submission" date="2021-01" db="EMBL/GenBank/DDBJ databases">
        <authorList>
            <person name="Corre E."/>
            <person name="Pelletier E."/>
            <person name="Niang G."/>
            <person name="Scheremetjew M."/>
            <person name="Finn R."/>
            <person name="Kale V."/>
            <person name="Holt S."/>
            <person name="Cochrane G."/>
            <person name="Meng A."/>
            <person name="Brown T."/>
            <person name="Cohen L."/>
        </authorList>
    </citation>
    <scope>NUCLEOTIDE SEQUENCE</scope>
    <source>
        <strain evidence="8">Grunow 1884</strain>
    </source>
</reference>
<name>A0A7S2AAI1_TRICV</name>
<evidence type="ECO:0000256" key="4">
    <source>
        <dbReference type="ARBA" id="ARBA00022490"/>
    </source>
</evidence>
<comment type="similarity">
    <text evidence="3">Belongs to the LAMTOR5 family.</text>
</comment>
<dbReference type="GO" id="GO:0071986">
    <property type="term" value="C:Ragulator complex"/>
    <property type="evidence" value="ECO:0007669"/>
    <property type="project" value="InterPro"/>
</dbReference>
<dbReference type="Pfam" id="PF16672">
    <property type="entry name" value="LAMTOR5"/>
    <property type="match status" value="1"/>
</dbReference>
<dbReference type="Gene3D" id="3.30.450.30">
    <property type="entry name" value="Dynein light chain 2a, cytoplasmic"/>
    <property type="match status" value="1"/>
</dbReference>
<dbReference type="PANTHER" id="PTHR13342">
    <property type="entry name" value="RAGULATOR COMPLEX PROTEIN LAMTOR5"/>
    <property type="match status" value="1"/>
</dbReference>
<dbReference type="GO" id="GO:0071230">
    <property type="term" value="P:cellular response to amino acid stimulus"/>
    <property type="evidence" value="ECO:0007669"/>
    <property type="project" value="TreeGrafter"/>
</dbReference>
<evidence type="ECO:0000256" key="3">
    <source>
        <dbReference type="ARBA" id="ARBA00007795"/>
    </source>
</evidence>
<keyword evidence="5" id="KW-0458">Lysosome</keyword>
<evidence type="ECO:0000256" key="7">
    <source>
        <dbReference type="SAM" id="MobiDB-lite"/>
    </source>
</evidence>
<sequence>MSAVGRDKTQAATSGVDAILSDRPASGVLCNDPSGLCLGSRGSVDVSKSGAYTSIVRLASQLCGVDAPLVSIETDKASTLVKEYNGYVVALRTPVTVSKEEINRDGAAPQEGGSAEVQE</sequence>
<protein>
    <recommendedName>
        <fullName evidence="6">Late endosomal/lysosomal adaptor and MAPK and MTOR activator 5</fullName>
    </recommendedName>
</protein>
<dbReference type="AlphaFoldDB" id="A0A7S2AAI1"/>
<evidence type="ECO:0000313" key="8">
    <source>
        <dbReference type="EMBL" id="CAD9362699.1"/>
    </source>
</evidence>
<evidence type="ECO:0000256" key="6">
    <source>
        <dbReference type="ARBA" id="ARBA00032692"/>
    </source>
</evidence>
<comment type="subcellular location">
    <subcellularLocation>
        <location evidence="2">Cytoplasm</location>
    </subcellularLocation>
    <subcellularLocation>
        <location evidence="1">Lysosome</location>
    </subcellularLocation>
</comment>
<dbReference type="GO" id="GO:0005764">
    <property type="term" value="C:lysosome"/>
    <property type="evidence" value="ECO:0007669"/>
    <property type="project" value="UniProtKB-SubCell"/>
</dbReference>
<keyword evidence="4" id="KW-0963">Cytoplasm</keyword>
<organism evidence="8">
    <name type="scientific">Trieres chinensis</name>
    <name type="common">Marine centric diatom</name>
    <name type="synonym">Odontella sinensis</name>
    <dbReference type="NCBI Taxonomy" id="1514140"/>
    <lineage>
        <taxon>Eukaryota</taxon>
        <taxon>Sar</taxon>
        <taxon>Stramenopiles</taxon>
        <taxon>Ochrophyta</taxon>
        <taxon>Bacillariophyta</taxon>
        <taxon>Mediophyceae</taxon>
        <taxon>Biddulphiophycidae</taxon>
        <taxon>Eupodiscales</taxon>
        <taxon>Parodontellaceae</taxon>
        <taxon>Trieres</taxon>
    </lineage>
</organism>
<dbReference type="EMBL" id="HBGO01039568">
    <property type="protein sequence ID" value="CAD9362699.1"/>
    <property type="molecule type" value="Transcribed_RNA"/>
</dbReference>
<accession>A0A7S2AAI1</accession>
<feature type="region of interest" description="Disordered" evidence="7">
    <location>
        <begin position="99"/>
        <end position="119"/>
    </location>
</feature>